<feature type="compositionally biased region" description="Basic and acidic residues" evidence="1">
    <location>
        <begin position="186"/>
        <end position="199"/>
    </location>
</feature>
<evidence type="ECO:0000256" key="1">
    <source>
        <dbReference type="SAM" id="MobiDB-lite"/>
    </source>
</evidence>
<comment type="caution">
    <text evidence="2">The sequence shown here is derived from an EMBL/GenBank/DDBJ whole genome shotgun (WGS) entry which is preliminary data.</text>
</comment>
<evidence type="ECO:0000313" key="2">
    <source>
        <dbReference type="EMBL" id="MXQ96904.1"/>
    </source>
</evidence>
<organism evidence="2 3">
    <name type="scientific">Bos mutus</name>
    <name type="common">wild yak</name>
    <dbReference type="NCBI Taxonomy" id="72004"/>
    <lineage>
        <taxon>Eukaryota</taxon>
        <taxon>Metazoa</taxon>
        <taxon>Chordata</taxon>
        <taxon>Craniata</taxon>
        <taxon>Vertebrata</taxon>
        <taxon>Euteleostomi</taxon>
        <taxon>Mammalia</taxon>
        <taxon>Eutheria</taxon>
        <taxon>Laurasiatheria</taxon>
        <taxon>Artiodactyla</taxon>
        <taxon>Ruminantia</taxon>
        <taxon>Pecora</taxon>
        <taxon>Bovidae</taxon>
        <taxon>Bovinae</taxon>
        <taxon>Bos</taxon>
    </lineage>
</organism>
<name>A0A6B0SA74_9CETA</name>
<gene>
    <name evidence="2" type="ORF">E5288_WYG014874</name>
</gene>
<sequence length="271" mass="29499">MKPSRDFSLGVKPPVTSPEAENRHRSAATWVPTKPTRAFTSGEKPPVTSAEAENGHRRAATQAPMKPTRAFSLGEKPPVTSAEAENGHRSVATWVPTKPTRAFSLGEKPPVTSAEAENRHRGAATRAPTKPTRAFGSGGETALRCSDPEPAEKSGPAHPCPSSAFPNSRLRRGSETSAYGHRRQVRNRETASVRSEHHLSTQKRVPRLSLSVPCTNVVFPGATFLIYIVSTQLCYHSKEKQLRIFYNNARVPSSGSSSIIMYESLGLESFE</sequence>
<protein>
    <submittedName>
        <fullName evidence="2">Uncharacterized protein</fullName>
    </submittedName>
</protein>
<feature type="compositionally biased region" description="Low complexity" evidence="1">
    <location>
        <begin position="124"/>
        <end position="134"/>
    </location>
</feature>
<accession>A0A6B0SA74</accession>
<dbReference type="EMBL" id="VBQZ03000176">
    <property type="protein sequence ID" value="MXQ96904.1"/>
    <property type="molecule type" value="Genomic_DNA"/>
</dbReference>
<evidence type="ECO:0000313" key="3">
    <source>
        <dbReference type="Proteomes" id="UP000322234"/>
    </source>
</evidence>
<feature type="region of interest" description="Disordered" evidence="1">
    <location>
        <begin position="1"/>
        <end position="204"/>
    </location>
</feature>
<keyword evidence="3" id="KW-1185">Reference proteome</keyword>
<proteinExistence type="predicted"/>
<dbReference type="AlphaFoldDB" id="A0A6B0SA74"/>
<dbReference type="Proteomes" id="UP000322234">
    <property type="component" value="Unassembled WGS sequence"/>
</dbReference>
<reference evidence="2" key="1">
    <citation type="submission" date="2019-10" db="EMBL/GenBank/DDBJ databases">
        <title>The sequence and de novo assembly of the wild yak genome.</title>
        <authorList>
            <person name="Liu Y."/>
        </authorList>
    </citation>
    <scope>NUCLEOTIDE SEQUENCE [LARGE SCALE GENOMIC DNA]</scope>
    <source>
        <strain evidence="2">WY2019</strain>
    </source>
</reference>